<comment type="caution">
    <text evidence="1">The sequence shown here is derived from an EMBL/GenBank/DDBJ whole genome shotgun (WGS) entry which is preliminary data.</text>
</comment>
<gene>
    <name evidence="1" type="ORF">BDR25DRAFT_367221</name>
</gene>
<accession>A0ACB6QXC8</accession>
<keyword evidence="2" id="KW-1185">Reference proteome</keyword>
<evidence type="ECO:0000313" key="2">
    <source>
        <dbReference type="Proteomes" id="UP000799755"/>
    </source>
</evidence>
<dbReference type="EMBL" id="MU003504">
    <property type="protein sequence ID" value="KAF2471536.1"/>
    <property type="molecule type" value="Genomic_DNA"/>
</dbReference>
<evidence type="ECO:0000313" key="1">
    <source>
        <dbReference type="EMBL" id="KAF2471536.1"/>
    </source>
</evidence>
<name>A0ACB6QXC8_9PLEO</name>
<sequence length="1042" mass="114697">MASFGIVVDVLDDRFLHLQDVTGNVRPFPTLVPYEDYSQNVLVYKMDMSHEMIMGSMQQFTVCCAKQSGKETWSWVVQWEVEKSSPAITHDSAPAPKKLRIGRTDLDLGLSPKLPFTTAFPPSSPKIKPRAPLRTGIGQRRLDPGLMEEEGLLRILIDIVQCDDRIVPNLIEFLYNWIDFYEGDGHALQCAMHQEIPSLWDFECHPLVLPGVKKAREQKAQDMKKSEAKPDEKPDVTALEEDIELSERMQYHEKRFGIQPPKIEVPITPLINIPKDMRKRNSYYAACFQSRQRAIYLLLEAGITMKQINNYIKLQKMPPKETPEEGAGGGLTQYFKNQPYARAQFFYAEKVRDMRKKWTETVISTRLGREAQYAARTAEIEASVTALQGSPETERNASGHLYVPPPIIPPTPSQSNAPETAPNPCQLTSPLSSIETEHRVGHTARVETVPAFLSGRLKSNRFASARPAKKVNKDESSDEDGSDSEYFNIDGEPVSDEDDVRMDTNDAPGNLNMGVTLQPSATAPTRNAQPRNIAAYLQSLSPAQIQDLMPMINAARQPGSNFIMPPAYATHAATHGQPSHSNVGSANVVSAPAIAAGSQIGSQPSGSNGSADEDAKDVKGDNLEEFGDMEEDADEDRDGIPTSAALPEASTQYPREGSTSIPQASSGLTQGFQPLSFSAQFTAPAQPLPSLLASPRARSSSTQDGASRQLAWGAPSILFRAPQSPLDQILQNVHQNPVTTQTPARFRSPPSQSNAQPPTGAQQLRLSAGLASNSQRLPSVFSQPPMPSLSRTPPSPLELPTTTPASTLAKLAFLMAPKVPSPLGIPVLIYLPKILFPEPETLDRTDAILLGYIQPGTGGSEKTDMRIEKALFLPEDLSERFRWKVKQGTLEVLETYAAPATAAWSKMPATPSTTSEYFFSPSSSPKRNAEQLHTSHKSIYDKLFQAYNLMVNTPDRESQLTKRWRCSPDPVMEGNRGSVWEGWGLCIDRGVGMGDEERKGAVVRVEVGSGAAEREVREWETRRAMDAVMEEGEEDRGEGIEK</sequence>
<protein>
    <submittedName>
        <fullName evidence="1">Uncharacterized protein</fullName>
    </submittedName>
</protein>
<reference evidence="1" key="1">
    <citation type="journal article" date="2020" name="Stud. Mycol.">
        <title>101 Dothideomycetes genomes: a test case for predicting lifestyles and emergence of pathogens.</title>
        <authorList>
            <person name="Haridas S."/>
            <person name="Albert R."/>
            <person name="Binder M."/>
            <person name="Bloem J."/>
            <person name="Labutti K."/>
            <person name="Salamov A."/>
            <person name="Andreopoulos B."/>
            <person name="Baker S."/>
            <person name="Barry K."/>
            <person name="Bills G."/>
            <person name="Bluhm B."/>
            <person name="Cannon C."/>
            <person name="Castanera R."/>
            <person name="Culley D."/>
            <person name="Daum C."/>
            <person name="Ezra D."/>
            <person name="Gonzalez J."/>
            <person name="Henrissat B."/>
            <person name="Kuo A."/>
            <person name="Liang C."/>
            <person name="Lipzen A."/>
            <person name="Lutzoni F."/>
            <person name="Magnuson J."/>
            <person name="Mondo S."/>
            <person name="Nolan M."/>
            <person name="Ohm R."/>
            <person name="Pangilinan J."/>
            <person name="Park H.-J."/>
            <person name="Ramirez L."/>
            <person name="Alfaro M."/>
            <person name="Sun H."/>
            <person name="Tritt A."/>
            <person name="Yoshinaga Y."/>
            <person name="Zwiers L.-H."/>
            <person name="Turgeon B."/>
            <person name="Goodwin S."/>
            <person name="Spatafora J."/>
            <person name="Crous P."/>
            <person name="Grigoriev I."/>
        </authorList>
    </citation>
    <scope>NUCLEOTIDE SEQUENCE</scope>
    <source>
        <strain evidence="1">ATCC 200398</strain>
    </source>
</reference>
<proteinExistence type="predicted"/>
<dbReference type="Proteomes" id="UP000799755">
    <property type="component" value="Unassembled WGS sequence"/>
</dbReference>
<organism evidence="1 2">
    <name type="scientific">Lindgomyces ingoldianus</name>
    <dbReference type="NCBI Taxonomy" id="673940"/>
    <lineage>
        <taxon>Eukaryota</taxon>
        <taxon>Fungi</taxon>
        <taxon>Dikarya</taxon>
        <taxon>Ascomycota</taxon>
        <taxon>Pezizomycotina</taxon>
        <taxon>Dothideomycetes</taxon>
        <taxon>Pleosporomycetidae</taxon>
        <taxon>Pleosporales</taxon>
        <taxon>Lindgomycetaceae</taxon>
        <taxon>Lindgomyces</taxon>
    </lineage>
</organism>